<reference evidence="5 6" key="1">
    <citation type="journal article" date="2023" name="Genes (Basel)">
        <title>Chromosome-Level Genome Assembly and Circadian Gene Repertoire of the Patagonia Blennie Eleginops maclovinus-The Closest Ancestral Proxy of Antarctic Cryonotothenioids.</title>
        <authorList>
            <person name="Cheng C.C."/>
            <person name="Rivera-Colon A.G."/>
            <person name="Minhas B.F."/>
            <person name="Wilson L."/>
            <person name="Rayamajhi N."/>
            <person name="Vargas-Chacoff L."/>
            <person name="Catchen J.M."/>
        </authorList>
    </citation>
    <scope>NUCLEOTIDE SEQUENCE [LARGE SCALE GENOMIC DNA]</scope>
    <source>
        <strain evidence="5">JMC-PN-2008</strain>
    </source>
</reference>
<dbReference type="GO" id="GO:0006869">
    <property type="term" value="P:lipid transport"/>
    <property type="evidence" value="ECO:0007669"/>
    <property type="project" value="UniProtKB-UniRule"/>
</dbReference>
<dbReference type="GO" id="GO:0032456">
    <property type="term" value="P:endocytic recycling"/>
    <property type="evidence" value="ECO:0007669"/>
    <property type="project" value="UniProtKB-UniRule"/>
</dbReference>
<dbReference type="Pfam" id="PF08700">
    <property type="entry name" value="VPS51_Exo84_N"/>
    <property type="match status" value="1"/>
</dbReference>
<sequence>MDGEALVSEDSGADRKRRVHGMLKLYYGLNEEGKAEEEAQSLDPCDINGPHFDPEHFLNKLRRECSLAELMDQETCMVKQIRSLDSDMQTLVYENYNKFISATDTIRKMKNDFKKMEDEMDCLSANMSAITEFSARISGTLQDQHAQITKLSGVHTLLRKLQFLFELPARLNKCLEMQAYAQAVRSHRLARCVLQQYSHLPSFKGIQDDCHDIMDKLAQELRQKFRDGGSSAKDLSECVELLLQLDEPAEELCDKFLSHARSRLESDLQGLEAEIRPYPYASAVKNASARRVSSPASLGSPADSSPKASAIFSPTSNTDILEFIDRGCNEFVSSLCLVITSYQELFVSHAQTGELASKNIPEMANGKLHTFVDDLAARYFSLVERRIQEEKGVGDNSLLVRALDRFHRRLQAVTKLLPGSTVPAKGTEIVIRAATERVKQYLAALQSFYMDSLTDVRQALATPRLSVAGASVGGGGGSSRDGPNSLPELLSSLSASILNQIKSVLASVHLFTAKDITFSNKPYFKGEFCSQGVRESLVVSFIKFICQCSRQFCETAGDKGGSTPPALLLLLSRLCLDYETSTISYILTLTDEQFLVQHHSPVTPVTTLCTEAREAAQKLLNHYVKVQGLIISQMLRKSVETRDWVNTIEPRNVRAVMKRVVEDTTSIDVQVGLLYEEGVRKAHSSDSSKRTFSVYSSSRQQARYAASYTPSAPMDTNLLSNIHKLFSERIDIFSSVEFNKVSVMTGIIKISLKTFLECVRLRTFGRYGLQQIQVDCHYLQMYLWRFVSDENLVHFLLDEIVGSSAHRCLDPAPMEQSVIEVICERG</sequence>
<comment type="subunit">
    <text evidence="4">Component of the Golgi-associated retrograde protein (GARP) complex. Component of the endosome-associated retrograde protein (EARP) complex.</text>
</comment>
<dbReference type="Proteomes" id="UP001346869">
    <property type="component" value="Unassembled WGS sequence"/>
</dbReference>
<evidence type="ECO:0000256" key="4">
    <source>
        <dbReference type="RuleBase" id="RU368010"/>
    </source>
</evidence>
<dbReference type="GO" id="GO:0042147">
    <property type="term" value="P:retrograde transport, endosome to Golgi"/>
    <property type="evidence" value="ECO:0007669"/>
    <property type="project" value="UniProtKB-UniRule"/>
</dbReference>
<dbReference type="EMBL" id="JAUZQC010000015">
    <property type="protein sequence ID" value="KAK5859048.1"/>
    <property type="molecule type" value="Genomic_DNA"/>
</dbReference>
<dbReference type="GO" id="GO:1990745">
    <property type="term" value="C:EARP complex"/>
    <property type="evidence" value="ECO:0007669"/>
    <property type="project" value="UniProtKB-UniRule"/>
</dbReference>
<dbReference type="GO" id="GO:0000938">
    <property type="term" value="C:GARP complex"/>
    <property type="evidence" value="ECO:0007669"/>
    <property type="project" value="UniProtKB-UniRule"/>
</dbReference>
<evidence type="ECO:0000256" key="3">
    <source>
        <dbReference type="ARBA" id="ARBA00023054"/>
    </source>
</evidence>
<comment type="similarity">
    <text evidence="1 4">Belongs to the VPS51 family.</text>
</comment>
<protein>
    <recommendedName>
        <fullName evidence="2 4">Vacuolar protein sorting-associated protein 51 homolog</fullName>
    </recommendedName>
</protein>
<reference evidence="5 6" key="2">
    <citation type="journal article" date="2023" name="Mol. Biol. Evol.">
        <title>Genomics of Secondarily Temperate Adaptation in the Only Non-Antarctic Icefish.</title>
        <authorList>
            <person name="Rivera-Colon A.G."/>
            <person name="Rayamajhi N."/>
            <person name="Minhas B.F."/>
            <person name="Madrigal G."/>
            <person name="Bilyk K.T."/>
            <person name="Yoon V."/>
            <person name="Hune M."/>
            <person name="Gregory S."/>
            <person name="Cheng C.H.C."/>
            <person name="Catchen J.M."/>
        </authorList>
    </citation>
    <scope>NUCLEOTIDE SEQUENCE [LARGE SCALE GENOMIC DNA]</scope>
    <source>
        <strain evidence="5">JMC-PN-2008</strain>
    </source>
</reference>
<dbReference type="GO" id="GO:0016020">
    <property type="term" value="C:membrane"/>
    <property type="evidence" value="ECO:0007669"/>
    <property type="project" value="TreeGrafter"/>
</dbReference>
<organism evidence="5 6">
    <name type="scientific">Eleginops maclovinus</name>
    <name type="common">Patagonian blennie</name>
    <name type="synonym">Eleginus maclovinus</name>
    <dbReference type="NCBI Taxonomy" id="56733"/>
    <lineage>
        <taxon>Eukaryota</taxon>
        <taxon>Metazoa</taxon>
        <taxon>Chordata</taxon>
        <taxon>Craniata</taxon>
        <taxon>Vertebrata</taxon>
        <taxon>Euteleostomi</taxon>
        <taxon>Actinopterygii</taxon>
        <taxon>Neopterygii</taxon>
        <taxon>Teleostei</taxon>
        <taxon>Neoteleostei</taxon>
        <taxon>Acanthomorphata</taxon>
        <taxon>Eupercaria</taxon>
        <taxon>Perciformes</taxon>
        <taxon>Notothenioidei</taxon>
        <taxon>Eleginopidae</taxon>
        <taxon>Eleginops</taxon>
    </lineage>
</organism>
<proteinExistence type="inferred from homology"/>
<dbReference type="GO" id="GO:0007041">
    <property type="term" value="P:lysosomal transport"/>
    <property type="evidence" value="ECO:0007669"/>
    <property type="project" value="TreeGrafter"/>
</dbReference>
<comment type="function">
    <text evidence="4">Involved in retrograde transport from early and late endosomes to the late Golgi. The GARP complex is required for the maintenance of protein retrieval from endosomes to the TGN, acid hydrolase sorting, lysosome function, endosomal cholesterol traffic and autophagy. Acts as component of the EARP complex that is involved in endocytic recycling.</text>
</comment>
<dbReference type="InterPro" id="IPR014812">
    <property type="entry name" value="Vps51"/>
</dbReference>
<keyword evidence="6" id="KW-1185">Reference proteome</keyword>
<keyword evidence="4" id="KW-0445">Lipid transport</keyword>
<dbReference type="GO" id="GO:0048193">
    <property type="term" value="P:Golgi vesicle transport"/>
    <property type="evidence" value="ECO:0007669"/>
    <property type="project" value="TreeGrafter"/>
</dbReference>
<keyword evidence="4" id="KW-0967">Endosome</keyword>
<keyword evidence="4" id="KW-0813">Transport</keyword>
<evidence type="ECO:0000256" key="1">
    <source>
        <dbReference type="ARBA" id="ARBA00006080"/>
    </source>
</evidence>
<gene>
    <name evidence="5" type="ORF">PBY51_003142</name>
</gene>
<dbReference type="GO" id="GO:0007030">
    <property type="term" value="P:Golgi organization"/>
    <property type="evidence" value="ECO:0007669"/>
    <property type="project" value="UniProtKB-UniRule"/>
</dbReference>
<evidence type="ECO:0000256" key="2">
    <source>
        <dbReference type="ARBA" id="ARBA00016122"/>
    </source>
</evidence>
<dbReference type="PANTHER" id="PTHR15954">
    <property type="entry name" value="VACUOLAR PROTEIN SORTING-ASSOCIATED PROTEIN 51 HOMOLOG"/>
    <property type="match status" value="1"/>
</dbReference>
<comment type="subcellular location">
    <subcellularLocation>
        <location evidence="4">Golgi apparatus</location>
        <location evidence="4">trans-Golgi network</location>
    </subcellularLocation>
    <subcellularLocation>
        <location evidence="4">Recycling endosome</location>
    </subcellularLocation>
    <text evidence="4">Localizes to the trans-Golgi network as part of the GARP complex, while it localizes to recycling endosomes as part of the EARP complex.</text>
</comment>
<keyword evidence="3" id="KW-0175">Coiled coil</keyword>
<dbReference type="SUPFAM" id="SSF74788">
    <property type="entry name" value="Cullin repeat-like"/>
    <property type="match status" value="1"/>
</dbReference>
<comment type="caution">
    <text evidence="5">The sequence shown here is derived from an EMBL/GenBank/DDBJ whole genome shotgun (WGS) entry which is preliminary data.</text>
</comment>
<name>A0AAN8AGH9_ELEMC</name>
<dbReference type="InterPro" id="IPR016159">
    <property type="entry name" value="Cullin_repeat-like_dom_sf"/>
</dbReference>
<evidence type="ECO:0000313" key="6">
    <source>
        <dbReference type="Proteomes" id="UP001346869"/>
    </source>
</evidence>
<keyword evidence="4" id="KW-0333">Golgi apparatus</keyword>
<keyword evidence="4" id="KW-0653">Protein transport</keyword>
<dbReference type="GO" id="GO:0015031">
    <property type="term" value="P:protein transport"/>
    <property type="evidence" value="ECO:0007669"/>
    <property type="project" value="UniProtKB-UniRule"/>
</dbReference>
<dbReference type="GO" id="GO:0005829">
    <property type="term" value="C:cytosol"/>
    <property type="evidence" value="ECO:0007669"/>
    <property type="project" value="GOC"/>
</dbReference>
<evidence type="ECO:0000313" key="5">
    <source>
        <dbReference type="EMBL" id="KAK5859048.1"/>
    </source>
</evidence>
<dbReference type="PANTHER" id="PTHR15954:SF4">
    <property type="entry name" value="VACUOLAR PROTEIN SORTING-ASSOCIATED PROTEIN 51 HOMOLOG"/>
    <property type="match status" value="1"/>
</dbReference>
<dbReference type="AlphaFoldDB" id="A0AAN8AGH9"/>
<accession>A0AAN8AGH9</accession>